<dbReference type="GO" id="GO:0030488">
    <property type="term" value="P:tRNA methylation"/>
    <property type="evidence" value="ECO:0007669"/>
    <property type="project" value="TreeGrafter"/>
</dbReference>
<evidence type="ECO:0000313" key="2">
    <source>
        <dbReference type="Proteomes" id="UP000018888"/>
    </source>
</evidence>
<accession>A0A2P4QMA5</accession>
<reference evidence="1 2" key="1">
    <citation type="journal article" date="2013" name="Proc. Natl. Acad. Sci. U.S.A.">
        <title>Genome of an arbuscular mycorrhizal fungus provides insight into the oldest plant symbiosis.</title>
        <authorList>
            <person name="Tisserant E."/>
            <person name="Malbreil M."/>
            <person name="Kuo A."/>
            <person name="Kohler A."/>
            <person name="Symeonidi A."/>
            <person name="Balestrini R."/>
            <person name="Charron P."/>
            <person name="Duensing N."/>
            <person name="Frei Dit Frey N."/>
            <person name="Gianinazzi-Pearson V."/>
            <person name="Gilbert L.B."/>
            <person name="Handa Y."/>
            <person name="Herr J.R."/>
            <person name="Hijri M."/>
            <person name="Koul R."/>
            <person name="Kawaguchi M."/>
            <person name="Krajinski F."/>
            <person name="Lammers P.J."/>
            <person name="Masclaux F.G."/>
            <person name="Murat C."/>
            <person name="Morin E."/>
            <person name="Ndikumana S."/>
            <person name="Pagni M."/>
            <person name="Petitpierre D."/>
            <person name="Requena N."/>
            <person name="Rosikiewicz P."/>
            <person name="Riley R."/>
            <person name="Saito K."/>
            <person name="San Clemente H."/>
            <person name="Shapiro H."/>
            <person name="van Tuinen D."/>
            <person name="Becard G."/>
            <person name="Bonfante P."/>
            <person name="Paszkowski U."/>
            <person name="Shachar-Hill Y.Y."/>
            <person name="Tuskan G.A."/>
            <person name="Young P.W."/>
            <person name="Sanders I.R."/>
            <person name="Henrissat B."/>
            <person name="Rensing S.A."/>
            <person name="Grigoriev I.V."/>
            <person name="Corradi N."/>
            <person name="Roux C."/>
            <person name="Martin F."/>
        </authorList>
    </citation>
    <scope>NUCLEOTIDE SEQUENCE [LARGE SCALE GENOMIC DNA]</scope>
    <source>
        <strain evidence="1 2">DAOM 197198</strain>
    </source>
</reference>
<dbReference type="InterPro" id="IPR051954">
    <property type="entry name" value="tRNA_methyltransferase_THADA"/>
</dbReference>
<dbReference type="PANTHER" id="PTHR14387:SF0">
    <property type="entry name" value="DUF2428 DOMAIN-CONTAINING PROTEIN"/>
    <property type="match status" value="1"/>
</dbReference>
<protein>
    <submittedName>
        <fullName evidence="1">Uncharacterized protein</fullName>
    </submittedName>
</protein>
<dbReference type="VEuPathDB" id="FungiDB:RhiirFUN_019889"/>
<proteinExistence type="predicted"/>
<organism evidence="1 2">
    <name type="scientific">Rhizophagus irregularis (strain DAOM 181602 / DAOM 197198 / MUCL 43194)</name>
    <name type="common">Arbuscular mycorrhizal fungus</name>
    <name type="synonym">Glomus intraradices</name>
    <dbReference type="NCBI Taxonomy" id="747089"/>
    <lineage>
        <taxon>Eukaryota</taxon>
        <taxon>Fungi</taxon>
        <taxon>Fungi incertae sedis</taxon>
        <taxon>Mucoromycota</taxon>
        <taxon>Glomeromycotina</taxon>
        <taxon>Glomeromycetes</taxon>
        <taxon>Glomerales</taxon>
        <taxon>Glomeraceae</taxon>
        <taxon>Rhizophagus</taxon>
    </lineage>
</organism>
<sequence length="259" mass="30120">MVQIYRKEYQTRSFLVRLAQDDDIDLRHSAALMISEASGLEAPVDCDRAREICFEYMTKSYSKSLYLYVSLLQTITGSDKPDEVINAETNPIRILFVVENPNIYKEDLIDIQLAYKHLKFAFNKEGNVLDFPDAFKRDVPMFAVEQLRKICVLLKDNEVKNQNNGILGFTSRPTIFIVVYRVIITVLVMMEIASNKQVIIKEIKSLINELVEDKIQLHPLLNDILFEGFNHHFDDDSKIIINNDEKFEKEFERLFLLSS</sequence>
<gene>
    <name evidence="1" type="ORF">GLOIN_2v624533</name>
</gene>
<dbReference type="AlphaFoldDB" id="A0A2P4QMA5"/>
<reference evidence="1 2" key="2">
    <citation type="journal article" date="2018" name="New Phytol.">
        <title>High intraspecific genome diversity in the model arbuscular mycorrhizal symbiont Rhizophagus irregularis.</title>
        <authorList>
            <person name="Chen E.C.H."/>
            <person name="Morin E."/>
            <person name="Beaudet D."/>
            <person name="Noel J."/>
            <person name="Yildirir G."/>
            <person name="Ndikumana S."/>
            <person name="Charron P."/>
            <person name="St-Onge C."/>
            <person name="Giorgi J."/>
            <person name="Kruger M."/>
            <person name="Marton T."/>
            <person name="Ropars J."/>
            <person name="Grigoriev I.V."/>
            <person name="Hainaut M."/>
            <person name="Henrissat B."/>
            <person name="Roux C."/>
            <person name="Martin F."/>
            <person name="Corradi N."/>
        </authorList>
    </citation>
    <scope>NUCLEOTIDE SEQUENCE [LARGE SCALE GENOMIC DNA]</scope>
    <source>
        <strain evidence="1 2">DAOM 197198</strain>
    </source>
</reference>
<name>A0A2P4QMA5_RHIID</name>
<dbReference type="GO" id="GO:0005829">
    <property type="term" value="C:cytosol"/>
    <property type="evidence" value="ECO:0007669"/>
    <property type="project" value="TreeGrafter"/>
</dbReference>
<dbReference type="Proteomes" id="UP000018888">
    <property type="component" value="Unassembled WGS sequence"/>
</dbReference>
<dbReference type="EMBL" id="AUPC02000030">
    <property type="protein sequence ID" value="POG78738.1"/>
    <property type="molecule type" value="Genomic_DNA"/>
</dbReference>
<dbReference type="PANTHER" id="PTHR14387">
    <property type="entry name" value="THADA/DEATH RECEPTOR INTERACTING PROTEIN"/>
    <property type="match status" value="1"/>
</dbReference>
<dbReference type="Pfam" id="PF26523">
    <property type="entry name" value="Trm732_C"/>
    <property type="match status" value="1"/>
</dbReference>
<keyword evidence="2" id="KW-1185">Reference proteome</keyword>
<comment type="caution">
    <text evidence="1">The sequence shown here is derived from an EMBL/GenBank/DDBJ whole genome shotgun (WGS) entry which is preliminary data.</text>
</comment>
<evidence type="ECO:0000313" key="1">
    <source>
        <dbReference type="EMBL" id="POG78738.1"/>
    </source>
</evidence>